<evidence type="ECO:0000256" key="5">
    <source>
        <dbReference type="ARBA" id="ARBA00022502"/>
    </source>
</evidence>
<feature type="transmembrane region" description="Helical" evidence="12">
    <location>
        <begin position="601"/>
        <end position="618"/>
    </location>
</feature>
<dbReference type="GO" id="GO:0005789">
    <property type="term" value="C:endoplasmic reticulum membrane"/>
    <property type="evidence" value="ECO:0007669"/>
    <property type="project" value="UniProtKB-SubCell"/>
</dbReference>
<feature type="transmembrane region" description="Helical" evidence="12">
    <location>
        <begin position="892"/>
        <end position="911"/>
    </location>
</feature>
<dbReference type="Gene3D" id="3.40.720.10">
    <property type="entry name" value="Alkaline Phosphatase, subunit A"/>
    <property type="match status" value="1"/>
</dbReference>
<dbReference type="InterPro" id="IPR017852">
    <property type="entry name" value="GPI_EtnP_transferase_1_C"/>
</dbReference>
<dbReference type="SUPFAM" id="SSF53649">
    <property type="entry name" value="Alkaline phosphatase-like"/>
    <property type="match status" value="1"/>
</dbReference>
<keyword evidence="10 12" id="KW-0472">Membrane</keyword>
<comment type="similarity">
    <text evidence="3 12">Belongs to the PIGG/PIGN/PIGO family. PIGN subfamily.</text>
</comment>
<accession>A0AAV8YPJ6</accession>
<evidence type="ECO:0000256" key="10">
    <source>
        <dbReference type="ARBA" id="ARBA00023136"/>
    </source>
</evidence>
<evidence type="ECO:0000256" key="11">
    <source>
        <dbReference type="ARBA" id="ARBA00023180"/>
    </source>
</evidence>
<feature type="domain" description="GPI ethanolamine phosphate transferase 1 C-terminal" evidence="13">
    <location>
        <begin position="469"/>
        <end position="915"/>
    </location>
</feature>
<evidence type="ECO:0000256" key="8">
    <source>
        <dbReference type="ARBA" id="ARBA00022824"/>
    </source>
</evidence>
<organism evidence="14 15">
    <name type="scientific">Aromia moschata</name>
    <dbReference type="NCBI Taxonomy" id="1265417"/>
    <lineage>
        <taxon>Eukaryota</taxon>
        <taxon>Metazoa</taxon>
        <taxon>Ecdysozoa</taxon>
        <taxon>Arthropoda</taxon>
        <taxon>Hexapoda</taxon>
        <taxon>Insecta</taxon>
        <taxon>Pterygota</taxon>
        <taxon>Neoptera</taxon>
        <taxon>Endopterygota</taxon>
        <taxon>Coleoptera</taxon>
        <taxon>Polyphaga</taxon>
        <taxon>Cucujiformia</taxon>
        <taxon>Chrysomeloidea</taxon>
        <taxon>Cerambycidae</taxon>
        <taxon>Cerambycinae</taxon>
        <taxon>Callichromatini</taxon>
        <taxon>Aromia</taxon>
    </lineage>
</organism>
<dbReference type="InterPro" id="IPR007070">
    <property type="entry name" value="GPI_EtnP_transferase_1"/>
</dbReference>
<dbReference type="Proteomes" id="UP001162162">
    <property type="component" value="Unassembled WGS sequence"/>
</dbReference>
<feature type="transmembrane region" description="Helical" evidence="12">
    <location>
        <begin position="654"/>
        <end position="672"/>
    </location>
</feature>
<evidence type="ECO:0000313" key="15">
    <source>
        <dbReference type="Proteomes" id="UP001162162"/>
    </source>
</evidence>
<comment type="pathway">
    <text evidence="2 12">Glycolipid biosynthesis; glycosylphosphatidylinositol-anchor biosynthesis.</text>
</comment>
<dbReference type="InterPro" id="IPR017850">
    <property type="entry name" value="Alkaline_phosphatase_core_sf"/>
</dbReference>
<keyword evidence="11" id="KW-0325">Glycoprotein</keyword>
<proteinExistence type="inferred from homology"/>
<feature type="transmembrane region" description="Helical" evidence="12">
    <location>
        <begin position="523"/>
        <end position="539"/>
    </location>
</feature>
<keyword evidence="5 12" id="KW-0337">GPI-anchor biosynthesis</keyword>
<dbReference type="GO" id="GO:0006506">
    <property type="term" value="P:GPI anchor biosynthetic process"/>
    <property type="evidence" value="ECO:0007669"/>
    <property type="project" value="UniProtKB-KW"/>
</dbReference>
<sequence>MDTSQHRDISLPYGEIVLRCSVFPHGNWWTGVQCAFTHGQWRSPLPPRGIWNMDEDEINNPGRDKRYKIILWGLVVHFLLLFAVFDVYFASPLDQGMTPVKSTSSPPAKRLVLIVADGLRAEAVIGEDKTDRIPFLNYIKDTGTWGVVHTRVPTESRPGHVAMLAGIYEDPSAIFKGWKANPVNFDSIVPQSTNAWCWGSPDIINLFDKDNLTSVHRSSYSAEMEDFGKKHTGVLDTWVYSEAESLLKTVRECRDRDCDRYFSDGNFFFMHLLGIDTAGHGYKPHSKEYIDNIKLVDHIARNVTALFDNAFQDKSTVFIFTSDHGMTNWGSHGAGSLDETEVPIFAWGAGIKQNSKRQDINQIDIAPLLASLIGINIPANSLGILPVNYLDVNESDLAQLMLSNALQLLKIFDVKRLRTENNAFIYIPFKDITSDSVEEKLNYLQQLRNSGQIEKFLIECTDFMQLLVEGVSYYHNYYQYPVLISISLGFLGWIICLSLTVFLCDKQNRSAYSFASVRYDKTFISALIITVFLLCYKQQFPLTYYLYFSFPVATFSIVFQYFRTYDILNGLHFADFTLGIVNTLFYLVGIELLVYGFFNRLAFTVLMIFVGSWIFLSKNLEKNTNNKEKFTWLACCLVLSVFPCLPIMKTSFNIPIYVAGSLGWIFLFKAMYLDKIKTYYRMGNVNNQYKAFLVQFCCLILSAVYILLLEHGYISKESDFTYIPWFLFIIPVLMIPFTSTFIAVRLIATFFAFAPFYLLVSPNYEVLFSAVYVALLCLWLLIESKSFQFGNSTDIIYYIKFESYKSKNKINSDVLRRAFLFMVFIFVGFFGTGNIASLNSFDPMWVRAFMTVFSPFKMMGLILLKFMVPFIFTCCIFRAINSVGRENIMNMFCIILIFSDLMVLQFLYLITNVGSWLDIGSSLSHFIIMEGFVTILLVLYGIAHLLTTVRY</sequence>
<evidence type="ECO:0000256" key="4">
    <source>
        <dbReference type="ARBA" id="ARBA00020831"/>
    </source>
</evidence>
<protein>
    <recommendedName>
        <fullName evidence="4 12">GPI ethanolamine phosphate transferase 1</fullName>
        <ecNumber evidence="12">2.-.-.-</ecNumber>
    </recommendedName>
</protein>
<feature type="transmembrane region" description="Helical" evidence="12">
    <location>
        <begin position="766"/>
        <end position="782"/>
    </location>
</feature>
<evidence type="ECO:0000256" key="3">
    <source>
        <dbReference type="ARBA" id="ARBA00008400"/>
    </source>
</evidence>
<dbReference type="EMBL" id="JAPWTK010000066">
    <property type="protein sequence ID" value="KAJ8952592.1"/>
    <property type="molecule type" value="Genomic_DNA"/>
</dbReference>
<evidence type="ECO:0000256" key="9">
    <source>
        <dbReference type="ARBA" id="ARBA00022989"/>
    </source>
</evidence>
<dbReference type="PANTHER" id="PTHR12250">
    <property type="entry name" value="PHOSPHATIDYLINOSITOL GLYCAN, CLASS N"/>
    <property type="match status" value="1"/>
</dbReference>
<feature type="transmembrane region" description="Helical" evidence="12">
    <location>
        <begin position="923"/>
        <end position="946"/>
    </location>
</feature>
<gene>
    <name evidence="14" type="ORF">NQ318_004139</name>
</gene>
<keyword evidence="8 12" id="KW-0256">Endoplasmic reticulum</keyword>
<dbReference type="Pfam" id="PF04987">
    <property type="entry name" value="PigN"/>
    <property type="match status" value="1"/>
</dbReference>
<evidence type="ECO:0000256" key="6">
    <source>
        <dbReference type="ARBA" id="ARBA00022679"/>
    </source>
</evidence>
<keyword evidence="15" id="KW-1185">Reference proteome</keyword>
<feature type="transmembrane region" description="Helical" evidence="12">
    <location>
        <begin position="630"/>
        <end position="648"/>
    </location>
</feature>
<keyword evidence="9 12" id="KW-1133">Transmembrane helix</keyword>
<evidence type="ECO:0000313" key="14">
    <source>
        <dbReference type="EMBL" id="KAJ8952592.1"/>
    </source>
</evidence>
<name>A0AAV8YPJ6_9CUCU</name>
<dbReference type="PANTHER" id="PTHR12250:SF0">
    <property type="entry name" value="GPI ETHANOLAMINE PHOSPHATE TRANSFERASE 1"/>
    <property type="match status" value="1"/>
</dbReference>
<dbReference type="GO" id="GO:0051377">
    <property type="term" value="F:mannose-ethanolamine phosphotransferase activity"/>
    <property type="evidence" value="ECO:0007669"/>
    <property type="project" value="UniProtKB-UniRule"/>
</dbReference>
<reference evidence="14" key="1">
    <citation type="journal article" date="2023" name="Insect Mol. Biol.">
        <title>Genome sequencing provides insights into the evolution of gene families encoding plant cell wall-degrading enzymes in longhorned beetles.</title>
        <authorList>
            <person name="Shin N.R."/>
            <person name="Okamura Y."/>
            <person name="Kirsch R."/>
            <person name="Pauchet Y."/>
        </authorList>
    </citation>
    <scope>NUCLEOTIDE SEQUENCE</scope>
    <source>
        <strain evidence="14">AMC_N1</strain>
    </source>
</reference>
<dbReference type="Pfam" id="PF01663">
    <property type="entry name" value="Phosphodiest"/>
    <property type="match status" value="1"/>
</dbReference>
<feature type="transmembrane region" description="Helical" evidence="12">
    <location>
        <begin position="692"/>
        <end position="714"/>
    </location>
</feature>
<comment type="subcellular location">
    <subcellularLocation>
        <location evidence="1 12">Endoplasmic reticulum membrane</location>
        <topology evidence="1 12">Multi-pass membrane protein</topology>
    </subcellularLocation>
</comment>
<evidence type="ECO:0000256" key="12">
    <source>
        <dbReference type="RuleBase" id="RU367138"/>
    </source>
</evidence>
<evidence type="ECO:0000256" key="1">
    <source>
        <dbReference type="ARBA" id="ARBA00004477"/>
    </source>
</evidence>
<keyword evidence="7 12" id="KW-0812">Transmembrane</keyword>
<feature type="transmembrane region" description="Helical" evidence="12">
    <location>
        <begin position="858"/>
        <end position="880"/>
    </location>
</feature>
<evidence type="ECO:0000256" key="2">
    <source>
        <dbReference type="ARBA" id="ARBA00004687"/>
    </source>
</evidence>
<keyword evidence="6 12" id="KW-0808">Transferase</keyword>
<evidence type="ECO:0000256" key="7">
    <source>
        <dbReference type="ARBA" id="ARBA00022692"/>
    </source>
</evidence>
<comment type="function">
    <text evidence="12">Ethanolamine phosphate transferase involved in glycosylphosphatidylinositol-anchor biosynthesis. Transfers ethanolamine phosphate to the first alpha-1,4-linked mannose of the glycosylphosphatidylinositol precursor of GPI-anchor.</text>
</comment>
<dbReference type="AlphaFoldDB" id="A0AAV8YPJ6"/>
<feature type="transmembrane region" description="Helical" evidence="12">
    <location>
        <begin position="574"/>
        <end position="595"/>
    </location>
</feature>
<dbReference type="CDD" id="cd16020">
    <property type="entry name" value="GPI_EPT_1"/>
    <property type="match status" value="1"/>
</dbReference>
<comment type="caution">
    <text evidence="14">The sequence shown here is derived from an EMBL/GenBank/DDBJ whole genome shotgun (WGS) entry which is preliminary data.</text>
</comment>
<feature type="transmembrane region" description="Helical" evidence="12">
    <location>
        <begin position="818"/>
        <end position="838"/>
    </location>
</feature>
<dbReference type="InterPro" id="IPR002591">
    <property type="entry name" value="Phosphodiest/P_Trfase"/>
</dbReference>
<feature type="transmembrane region" description="Helical" evidence="12">
    <location>
        <begin position="69"/>
        <end position="90"/>
    </location>
</feature>
<feature type="transmembrane region" description="Helical" evidence="12">
    <location>
        <begin position="720"/>
        <end position="737"/>
    </location>
</feature>
<dbReference type="EC" id="2.-.-.-" evidence="12"/>
<dbReference type="InterPro" id="IPR037671">
    <property type="entry name" value="PIGN_N"/>
</dbReference>
<feature type="transmembrane region" description="Helical" evidence="12">
    <location>
        <begin position="482"/>
        <end position="503"/>
    </location>
</feature>
<evidence type="ECO:0000259" key="13">
    <source>
        <dbReference type="Pfam" id="PF04987"/>
    </source>
</evidence>